<keyword evidence="4" id="KW-0804">Transcription</keyword>
<dbReference type="Pfam" id="PF00126">
    <property type="entry name" value="HTH_1"/>
    <property type="match status" value="1"/>
</dbReference>
<evidence type="ECO:0000256" key="1">
    <source>
        <dbReference type="ARBA" id="ARBA00009437"/>
    </source>
</evidence>
<dbReference type="EMBL" id="CP023747">
    <property type="protein sequence ID" value="QEV41374.1"/>
    <property type="molecule type" value="Genomic_DNA"/>
</dbReference>
<accession>A0A0B5DQN3</accession>
<dbReference type="SUPFAM" id="SSF53850">
    <property type="entry name" value="Periplasmic binding protein-like II"/>
    <property type="match status" value="1"/>
</dbReference>
<organism evidence="6 8">
    <name type="scientific">Streptomyces nodosus</name>
    <dbReference type="NCBI Taxonomy" id="40318"/>
    <lineage>
        <taxon>Bacteria</taxon>
        <taxon>Bacillati</taxon>
        <taxon>Actinomycetota</taxon>
        <taxon>Actinomycetes</taxon>
        <taxon>Kitasatosporales</taxon>
        <taxon>Streptomycetaceae</taxon>
        <taxon>Streptomyces</taxon>
    </lineage>
</organism>
<reference evidence="7 9" key="3">
    <citation type="submission" date="2017-09" db="EMBL/GenBank/DDBJ databases">
        <title>Streptomyces genome completion.</title>
        <authorList>
            <person name="Lee N."/>
            <person name="Cho B.-K."/>
        </authorList>
    </citation>
    <scope>NUCLEOTIDE SEQUENCE [LARGE SCALE GENOMIC DNA]</scope>
    <source>
        <strain evidence="7 9">ATCC 14899</strain>
    </source>
</reference>
<dbReference type="GO" id="GO:0032993">
    <property type="term" value="C:protein-DNA complex"/>
    <property type="evidence" value="ECO:0007669"/>
    <property type="project" value="TreeGrafter"/>
</dbReference>
<dbReference type="PRINTS" id="PR00039">
    <property type="entry name" value="HTHLYSR"/>
</dbReference>
<evidence type="ECO:0000313" key="8">
    <source>
        <dbReference type="Proteomes" id="UP000031526"/>
    </source>
</evidence>
<dbReference type="Proteomes" id="UP000325763">
    <property type="component" value="Chromosome"/>
</dbReference>
<evidence type="ECO:0000313" key="9">
    <source>
        <dbReference type="Proteomes" id="UP000325763"/>
    </source>
</evidence>
<proteinExistence type="inferred from homology"/>
<dbReference type="OrthoDB" id="3181812at2"/>
<dbReference type="GO" id="GO:0003700">
    <property type="term" value="F:DNA-binding transcription factor activity"/>
    <property type="evidence" value="ECO:0007669"/>
    <property type="project" value="InterPro"/>
</dbReference>
<comment type="similarity">
    <text evidence="1">Belongs to the LysR transcriptional regulatory family.</text>
</comment>
<keyword evidence="3" id="KW-0238">DNA-binding</keyword>
<dbReference type="Pfam" id="PF03466">
    <property type="entry name" value="LysR_substrate"/>
    <property type="match status" value="1"/>
</dbReference>
<keyword evidence="8" id="KW-1185">Reference proteome</keyword>
<evidence type="ECO:0000313" key="6">
    <source>
        <dbReference type="EMBL" id="AJE42876.1"/>
    </source>
</evidence>
<dbReference type="STRING" id="40318.SNOD_24645"/>
<dbReference type="FunFam" id="1.10.10.10:FF:000001">
    <property type="entry name" value="LysR family transcriptional regulator"/>
    <property type="match status" value="1"/>
</dbReference>
<dbReference type="HOGENOM" id="CLU_039613_6_4_11"/>
<dbReference type="AlphaFoldDB" id="A0A0B5DQN3"/>
<evidence type="ECO:0000313" key="7">
    <source>
        <dbReference type="EMBL" id="QEV41374.1"/>
    </source>
</evidence>
<keyword evidence="2" id="KW-0805">Transcription regulation</keyword>
<reference evidence="6 8" key="2">
    <citation type="journal article" date="2016" name="Appl. Microbiol. Biotechnol.">
        <title>Exploiting the genome sequence of Streptomyces nodosus for enhanced antibiotic production.</title>
        <authorList>
            <person name="Sweeney P."/>
            <person name="Murphy C.D."/>
            <person name="Caffrey P."/>
        </authorList>
    </citation>
    <scope>NUCLEOTIDE SEQUENCE [LARGE SCALE GENOMIC DNA]</scope>
    <source>
        <strain evidence="6 8">ATCC 14899</strain>
    </source>
</reference>
<sequence>MELRQLEYFVAVAEELSFTRAAERLHVVQSAVSAAIRSLERELGPALFERSSQRVALTTAGAALLPEARATLDAARTAREAAQLSEGRLRGTVQIGTLSSVVRPDLPGLLGRFHRLHPAVSLRLAVSPRGSAGLVEGLLAGSLDLAFVSLPGGPPAGLRVRDLYSTPMALLVPAEHPLAEADGPRELTELAAEQFVDTPVGYGNREVVDRAFARAGLRRQVVLEATDVGTVASYVRAGLGIAFLHDITADVDGAGLAVLPLAEPSLRWTLSVAVSATRRPSAPLRALLDVLDDAMPSEPAGT</sequence>
<evidence type="ECO:0000256" key="2">
    <source>
        <dbReference type="ARBA" id="ARBA00023015"/>
    </source>
</evidence>
<evidence type="ECO:0000256" key="4">
    <source>
        <dbReference type="ARBA" id="ARBA00023163"/>
    </source>
</evidence>
<name>A0A0B5DQN3_9ACTN</name>
<evidence type="ECO:0000259" key="5">
    <source>
        <dbReference type="PROSITE" id="PS50931"/>
    </source>
</evidence>
<dbReference type="PANTHER" id="PTHR30346:SF28">
    <property type="entry name" value="HTH-TYPE TRANSCRIPTIONAL REGULATOR CYNR"/>
    <property type="match status" value="1"/>
</dbReference>
<dbReference type="SUPFAM" id="SSF46785">
    <property type="entry name" value="Winged helix' DNA-binding domain"/>
    <property type="match status" value="1"/>
</dbReference>
<dbReference type="KEGG" id="snq:CP978_24975"/>
<gene>
    <name evidence="7" type="ORF">CP978_24975</name>
    <name evidence="6" type="ORF">SNOD_24645</name>
</gene>
<dbReference type="GO" id="GO:0003677">
    <property type="term" value="F:DNA binding"/>
    <property type="evidence" value="ECO:0007669"/>
    <property type="project" value="UniProtKB-KW"/>
</dbReference>
<dbReference type="InterPro" id="IPR005119">
    <property type="entry name" value="LysR_subst-bd"/>
</dbReference>
<feature type="domain" description="HTH lysR-type" evidence="5">
    <location>
        <begin position="1"/>
        <end position="58"/>
    </location>
</feature>
<dbReference type="InterPro" id="IPR036390">
    <property type="entry name" value="WH_DNA-bd_sf"/>
</dbReference>
<dbReference type="EMBL" id="CP009313">
    <property type="protein sequence ID" value="AJE42876.1"/>
    <property type="molecule type" value="Genomic_DNA"/>
</dbReference>
<evidence type="ECO:0000256" key="3">
    <source>
        <dbReference type="ARBA" id="ARBA00023125"/>
    </source>
</evidence>
<dbReference type="Proteomes" id="UP000031526">
    <property type="component" value="Chromosome"/>
</dbReference>
<dbReference type="Gene3D" id="3.40.190.290">
    <property type="match status" value="1"/>
</dbReference>
<dbReference type="InterPro" id="IPR000847">
    <property type="entry name" value="LysR_HTH_N"/>
</dbReference>
<dbReference type="InterPro" id="IPR036388">
    <property type="entry name" value="WH-like_DNA-bd_sf"/>
</dbReference>
<reference evidence="8" key="1">
    <citation type="submission" date="2014-09" db="EMBL/GenBank/DDBJ databases">
        <title>Sequence of the Streptomyces nodosus genome.</title>
        <authorList>
            <person name="Sweeney P."/>
            <person name="Stephens N."/>
            <person name="Murphy C."/>
            <person name="Caffrey P."/>
        </authorList>
    </citation>
    <scope>NUCLEOTIDE SEQUENCE [LARGE SCALE GENOMIC DNA]</scope>
    <source>
        <strain evidence="8">ATCC 14899</strain>
    </source>
</reference>
<dbReference type="PROSITE" id="PS50931">
    <property type="entry name" value="HTH_LYSR"/>
    <property type="match status" value="1"/>
</dbReference>
<protein>
    <submittedName>
        <fullName evidence="6">LysR family transcriptional regulator</fullName>
    </submittedName>
</protein>
<dbReference type="Gene3D" id="1.10.10.10">
    <property type="entry name" value="Winged helix-like DNA-binding domain superfamily/Winged helix DNA-binding domain"/>
    <property type="match status" value="1"/>
</dbReference>
<dbReference type="PANTHER" id="PTHR30346">
    <property type="entry name" value="TRANSCRIPTIONAL DUAL REGULATOR HCAR-RELATED"/>
    <property type="match status" value="1"/>
</dbReference>